<keyword evidence="2" id="KW-1185">Reference proteome</keyword>
<evidence type="ECO:0008006" key="3">
    <source>
        <dbReference type="Google" id="ProtNLM"/>
    </source>
</evidence>
<gene>
    <name evidence="1" type="ORF">GCM10009827_027680</name>
</gene>
<dbReference type="EMBL" id="BAAAQD010000004">
    <property type="protein sequence ID" value="GAA1511890.1"/>
    <property type="molecule type" value="Genomic_DNA"/>
</dbReference>
<protein>
    <recommendedName>
        <fullName evidence="3">Nucleotidyl transferase AbiEii/AbiGii toxin family protein</fullName>
    </recommendedName>
</protein>
<dbReference type="InterPro" id="IPR014942">
    <property type="entry name" value="AbiEii"/>
</dbReference>
<dbReference type="Pfam" id="PF08843">
    <property type="entry name" value="AbiEii"/>
    <property type="match status" value="1"/>
</dbReference>
<comment type="caution">
    <text evidence="1">The sequence shown here is derived from an EMBL/GenBank/DDBJ whole genome shotgun (WGS) entry which is preliminary data.</text>
</comment>
<organism evidence="1 2">
    <name type="scientific">Dactylosporangium maewongense</name>
    <dbReference type="NCBI Taxonomy" id="634393"/>
    <lineage>
        <taxon>Bacteria</taxon>
        <taxon>Bacillati</taxon>
        <taxon>Actinomycetota</taxon>
        <taxon>Actinomycetes</taxon>
        <taxon>Micromonosporales</taxon>
        <taxon>Micromonosporaceae</taxon>
        <taxon>Dactylosporangium</taxon>
    </lineage>
</organism>
<evidence type="ECO:0000313" key="1">
    <source>
        <dbReference type="EMBL" id="GAA1511890.1"/>
    </source>
</evidence>
<name>A0ABN2A636_9ACTN</name>
<reference evidence="1 2" key="1">
    <citation type="journal article" date="2019" name="Int. J. Syst. Evol. Microbiol.">
        <title>The Global Catalogue of Microorganisms (GCM) 10K type strain sequencing project: providing services to taxonomists for standard genome sequencing and annotation.</title>
        <authorList>
            <consortium name="The Broad Institute Genomics Platform"/>
            <consortium name="The Broad Institute Genome Sequencing Center for Infectious Disease"/>
            <person name="Wu L."/>
            <person name="Ma J."/>
        </authorList>
    </citation>
    <scope>NUCLEOTIDE SEQUENCE [LARGE SCALE GENOMIC DNA]</scope>
    <source>
        <strain evidence="1 2">JCM 15933</strain>
    </source>
</reference>
<evidence type="ECO:0000313" key="2">
    <source>
        <dbReference type="Proteomes" id="UP001501470"/>
    </source>
</evidence>
<dbReference type="Proteomes" id="UP001501470">
    <property type="component" value="Unassembled WGS sequence"/>
</dbReference>
<sequence length="311" mass="34262">MTAHRDVLDHVLAVVAADPAGESLVLRGSMTMPAWVGARARPPGDLDWVVRPVLVTGLDSRHPHPWVDRVDPVQYWPEATQGAGRAQPSAFLDEDTGGVRALLPPDGLRWMHAEEIDPDDQPHLKVMEALERHPRTPGGAVLDIANAAPDRDWDYAGYRLDYGGSAGARVHVPWRSGDEEGTVQLDFAYDEALPEPPVLTVVPCGAGRPPTAVWTASRALSLLWKLQWLAEDLTREGAAHGKDVYDAVLLGELDGVTLSPRLHRLLPALDPDAVRVMRVDWTSWPVHDPESWLDRLAWAVQHHVAGYDTDR</sequence>
<proteinExistence type="predicted"/>
<accession>A0ABN2A636</accession>